<dbReference type="Proteomes" id="UP000887565">
    <property type="component" value="Unplaced"/>
</dbReference>
<name>A0A915KEX5_ROMCU</name>
<dbReference type="AlphaFoldDB" id="A0A915KEX5"/>
<dbReference type="WBParaSite" id="nRc.2.0.1.t37272-RA">
    <property type="protein sequence ID" value="nRc.2.0.1.t37272-RA"/>
    <property type="gene ID" value="nRc.2.0.1.g37272"/>
</dbReference>
<reference evidence="2" key="1">
    <citation type="submission" date="2022-11" db="UniProtKB">
        <authorList>
            <consortium name="WormBaseParasite"/>
        </authorList>
    </citation>
    <scope>IDENTIFICATION</scope>
</reference>
<accession>A0A915KEX5</accession>
<protein>
    <submittedName>
        <fullName evidence="2">Uncharacterized protein</fullName>
    </submittedName>
</protein>
<keyword evidence="1" id="KW-1185">Reference proteome</keyword>
<evidence type="ECO:0000313" key="2">
    <source>
        <dbReference type="WBParaSite" id="nRc.2.0.1.t37272-RA"/>
    </source>
</evidence>
<evidence type="ECO:0000313" key="1">
    <source>
        <dbReference type="Proteomes" id="UP000887565"/>
    </source>
</evidence>
<proteinExistence type="predicted"/>
<sequence>MTLKSSFFGSGQVLWKKSQKVAHSGTCAHKRHLAYAFLYDSVISAFHFLSHIFANGWPCSTLGTINGEPLINVDQQLTVISHTVLNSIDP</sequence>
<organism evidence="1 2">
    <name type="scientific">Romanomermis culicivorax</name>
    <name type="common">Nematode worm</name>
    <dbReference type="NCBI Taxonomy" id="13658"/>
    <lineage>
        <taxon>Eukaryota</taxon>
        <taxon>Metazoa</taxon>
        <taxon>Ecdysozoa</taxon>
        <taxon>Nematoda</taxon>
        <taxon>Enoplea</taxon>
        <taxon>Dorylaimia</taxon>
        <taxon>Mermithida</taxon>
        <taxon>Mermithoidea</taxon>
        <taxon>Mermithidae</taxon>
        <taxon>Romanomermis</taxon>
    </lineage>
</organism>